<protein>
    <submittedName>
        <fullName evidence="1">N2,N2-dimethylguanosine tRNA methyltransferase</fullName>
    </submittedName>
</protein>
<dbReference type="Proteomes" id="UP000886501">
    <property type="component" value="Unassembled WGS sequence"/>
</dbReference>
<reference evidence="1" key="2">
    <citation type="journal article" date="2020" name="Nat. Commun.">
        <title>Large-scale genome sequencing of mycorrhizal fungi provides insights into the early evolution of symbiotic traits.</title>
        <authorList>
            <person name="Miyauchi S."/>
            <person name="Kiss E."/>
            <person name="Kuo A."/>
            <person name="Drula E."/>
            <person name="Kohler A."/>
            <person name="Sanchez-Garcia M."/>
            <person name="Morin E."/>
            <person name="Andreopoulos B."/>
            <person name="Barry K.W."/>
            <person name="Bonito G."/>
            <person name="Buee M."/>
            <person name="Carver A."/>
            <person name="Chen C."/>
            <person name="Cichocki N."/>
            <person name="Clum A."/>
            <person name="Culley D."/>
            <person name="Crous P.W."/>
            <person name="Fauchery L."/>
            <person name="Girlanda M."/>
            <person name="Hayes R.D."/>
            <person name="Keri Z."/>
            <person name="LaButti K."/>
            <person name="Lipzen A."/>
            <person name="Lombard V."/>
            <person name="Magnuson J."/>
            <person name="Maillard F."/>
            <person name="Murat C."/>
            <person name="Nolan M."/>
            <person name="Ohm R.A."/>
            <person name="Pangilinan J."/>
            <person name="Pereira M.F."/>
            <person name="Perotto S."/>
            <person name="Peter M."/>
            <person name="Pfister S."/>
            <person name="Riley R."/>
            <person name="Sitrit Y."/>
            <person name="Stielow J.B."/>
            <person name="Szollosi G."/>
            <person name="Zifcakova L."/>
            <person name="Stursova M."/>
            <person name="Spatafora J.W."/>
            <person name="Tedersoo L."/>
            <person name="Vaario L.M."/>
            <person name="Yamada A."/>
            <person name="Yan M."/>
            <person name="Wang P."/>
            <person name="Xu J."/>
            <person name="Bruns T."/>
            <person name="Baldrian P."/>
            <person name="Vilgalys R."/>
            <person name="Dunand C."/>
            <person name="Henrissat B."/>
            <person name="Grigoriev I.V."/>
            <person name="Hibbett D."/>
            <person name="Nagy L.G."/>
            <person name="Martin F.M."/>
        </authorList>
    </citation>
    <scope>NUCLEOTIDE SEQUENCE</scope>
    <source>
        <strain evidence="1">P2</strain>
    </source>
</reference>
<reference evidence="1" key="1">
    <citation type="submission" date="2019-10" db="EMBL/GenBank/DDBJ databases">
        <authorList>
            <consortium name="DOE Joint Genome Institute"/>
            <person name="Kuo A."/>
            <person name="Miyauchi S."/>
            <person name="Kiss E."/>
            <person name="Drula E."/>
            <person name="Kohler A."/>
            <person name="Sanchez-Garcia M."/>
            <person name="Andreopoulos B."/>
            <person name="Barry K.W."/>
            <person name="Bonito G."/>
            <person name="Buee M."/>
            <person name="Carver A."/>
            <person name="Chen C."/>
            <person name="Cichocki N."/>
            <person name="Clum A."/>
            <person name="Culley D."/>
            <person name="Crous P.W."/>
            <person name="Fauchery L."/>
            <person name="Girlanda M."/>
            <person name="Hayes R."/>
            <person name="Keri Z."/>
            <person name="Labutti K."/>
            <person name="Lipzen A."/>
            <person name="Lombard V."/>
            <person name="Magnuson J."/>
            <person name="Maillard F."/>
            <person name="Morin E."/>
            <person name="Murat C."/>
            <person name="Nolan M."/>
            <person name="Ohm R."/>
            <person name="Pangilinan J."/>
            <person name="Pereira M."/>
            <person name="Perotto S."/>
            <person name="Peter M."/>
            <person name="Riley R."/>
            <person name="Sitrit Y."/>
            <person name="Stielow B."/>
            <person name="Szollosi G."/>
            <person name="Zifcakova L."/>
            <person name="Stursova M."/>
            <person name="Spatafora J.W."/>
            <person name="Tedersoo L."/>
            <person name="Vaario L.-M."/>
            <person name="Yamada A."/>
            <person name="Yan M."/>
            <person name="Wang P."/>
            <person name="Xu J."/>
            <person name="Bruns T."/>
            <person name="Baldrian P."/>
            <person name="Vilgalys R."/>
            <person name="Henrissat B."/>
            <person name="Grigoriev I.V."/>
            <person name="Hibbett D."/>
            <person name="Nagy L.G."/>
            <person name="Martin F.M."/>
        </authorList>
    </citation>
    <scope>NUCLEOTIDE SEQUENCE</scope>
    <source>
        <strain evidence="1">P2</strain>
    </source>
</reference>
<dbReference type="EMBL" id="MU117964">
    <property type="protein sequence ID" value="KAF9653310.1"/>
    <property type="molecule type" value="Genomic_DNA"/>
</dbReference>
<proteinExistence type="predicted"/>
<evidence type="ECO:0000313" key="1">
    <source>
        <dbReference type="EMBL" id="KAF9653310.1"/>
    </source>
</evidence>
<gene>
    <name evidence="1" type="ORF">BDM02DRAFT_3153182</name>
</gene>
<name>A0ACB6ZV92_THEGA</name>
<keyword evidence="2" id="KW-1185">Reference proteome</keyword>
<sequence length="550" mass="60579">MPEPALQQPTIEVPPGFTLHSENTTHILLPSDNGAFLNPVQEFNRDLSVACIRVWSEEWNRTKEARWRAAQEKKAKRLEKKLKDSKNPEGSTEAKENEFRAQKFVLLEALSATGLRSIRYAKEIPLVKRVIANDLSDAATEAMRKNVEINGFSEKPADPDVPGSKPTPAKVVVNEGDACSLMYQHRAEGSRVDVVDLDPYGTAAPFIDAAVQSVNDLGLLCVTCTDLSVLATTNYPEKCFANYGGVSLKAEYCHEAALRLVLHSLSTSAARYGRYIEPLLSLSIDFYVRLFVRVNSSPIEVKKVSSKTSTYYVCSGCQSFYEQPLGRVVEKSREGSGQVGLQFKTHSGPPVSEKCPECNSTLHLAGPMWSAPIQNPEFISKVLEHLEESPDKYGTVTRMKGMLTLAKEELGNPFYFTPSKIAGTFHCECPPLGDVASGLLNSGYRVSRSHACPGSLKTSATRKDVHDLFRNWIKTHPVRTDKLSQGSPALVLLSKEANAETDFTKHPDSVTASSRVKLVRYQQNPAPFWGPGTKAVSGKRKRATEDVGET</sequence>
<accession>A0ACB6ZV92</accession>
<keyword evidence="1" id="KW-0808">Transferase</keyword>
<evidence type="ECO:0000313" key="2">
    <source>
        <dbReference type="Proteomes" id="UP000886501"/>
    </source>
</evidence>
<keyword evidence="1" id="KW-0489">Methyltransferase</keyword>
<organism evidence="1 2">
    <name type="scientific">Thelephora ganbajun</name>
    <name type="common">Ganba fungus</name>
    <dbReference type="NCBI Taxonomy" id="370292"/>
    <lineage>
        <taxon>Eukaryota</taxon>
        <taxon>Fungi</taxon>
        <taxon>Dikarya</taxon>
        <taxon>Basidiomycota</taxon>
        <taxon>Agaricomycotina</taxon>
        <taxon>Agaricomycetes</taxon>
        <taxon>Thelephorales</taxon>
        <taxon>Thelephoraceae</taxon>
        <taxon>Thelephora</taxon>
    </lineage>
</organism>
<comment type="caution">
    <text evidence="1">The sequence shown here is derived from an EMBL/GenBank/DDBJ whole genome shotgun (WGS) entry which is preliminary data.</text>
</comment>